<dbReference type="InterPro" id="IPR038763">
    <property type="entry name" value="DHH_sf"/>
</dbReference>
<reference evidence="3 4" key="2">
    <citation type="journal article" date="2015" name="Genome Announc.">
        <title>Complete Genome Sequence of Coriobacteriaceae Strain 68-1-3, a Novel Mucus-Degrading Isolate from the Swine Intestinal Tract.</title>
        <authorList>
            <person name="Looft T."/>
            <person name="Bayles D.O."/>
            <person name="Alt D.P."/>
            <person name="Stanton T.B."/>
        </authorList>
    </citation>
    <scope>NUCLEOTIDE SEQUENCE [LARGE SCALE GENOMIC DNA]</scope>
    <source>
        <strain evidence="3 4">68-1-3</strain>
    </source>
</reference>
<gene>
    <name evidence="3" type="ORF">JI75_03810</name>
</gene>
<reference evidence="4" key="1">
    <citation type="submission" date="2014-08" db="EMBL/GenBank/DDBJ databases">
        <title>Coriobacteriaceae sp. complete genome.</title>
        <authorList>
            <person name="Looft T."/>
            <person name="Bayles D.O."/>
            <person name="Stanton T.B."/>
        </authorList>
    </citation>
    <scope>NUCLEOTIDE SEQUENCE [LARGE SCALE GENOMIC DNA]</scope>
    <source>
        <strain evidence="4">68-1-3</strain>
    </source>
</reference>
<name>A0A0A8B3E3_9ACTN</name>
<sequence length="332" mass="34649">MPAITPQTNASLEDIVSKLRAGDDFVITGHVSPDGDCLGSQLALAHTLRQMGKRAVCVLAKDDPLDRPFSLLPGASDMVPAALYEGACGVFVAVDVPTVERIGDAARLLERAGLSITVDHHAVDTTMTDLVHVEPAAPATALMVWEMCLQLVGRPTSEAALCAYAGLATDTGCFQFQNADASAFSGALSMVEHGADPALVAREFFQYRTLASMRLEALAIERAVFSCEGRCVVSFVSAADMERLGAVKADTEPLVDALRKIAGVEVAVMLREQDGSVRGSARAKDAADVSVLARGFGGGGHTAAAGFTVEDTLEGALDQVLARIDALYGASA</sequence>
<evidence type="ECO:0000259" key="2">
    <source>
        <dbReference type="Pfam" id="PF02272"/>
    </source>
</evidence>
<protein>
    <submittedName>
        <fullName evidence="3">Recombinase RecJ</fullName>
    </submittedName>
</protein>
<dbReference type="Gene3D" id="3.10.310.30">
    <property type="match status" value="1"/>
</dbReference>
<dbReference type="Pfam" id="PF02272">
    <property type="entry name" value="DHHA1"/>
    <property type="match status" value="1"/>
</dbReference>
<dbReference type="PANTHER" id="PTHR47618">
    <property type="entry name" value="BIFUNCTIONAL OLIGORIBONUCLEASE AND PAP PHOSPHATASE NRNA"/>
    <property type="match status" value="1"/>
</dbReference>
<dbReference type="SUPFAM" id="SSF64182">
    <property type="entry name" value="DHH phosphoesterases"/>
    <property type="match status" value="1"/>
</dbReference>
<dbReference type="STRING" id="1531429.JI75_03810"/>
<dbReference type="KEGG" id="cbac:JI75_03810"/>
<dbReference type="AlphaFoldDB" id="A0A0A8B3E3"/>
<dbReference type="EMBL" id="CP009302">
    <property type="protein sequence ID" value="AJC11920.1"/>
    <property type="molecule type" value="Genomic_DNA"/>
</dbReference>
<dbReference type="HOGENOM" id="CLU_039720_0_0_11"/>
<evidence type="ECO:0000313" key="3">
    <source>
        <dbReference type="EMBL" id="AJC11920.1"/>
    </source>
</evidence>
<dbReference type="InterPro" id="IPR003156">
    <property type="entry name" value="DHHA1_dom"/>
</dbReference>
<evidence type="ECO:0000313" key="4">
    <source>
        <dbReference type="Proteomes" id="UP000031121"/>
    </source>
</evidence>
<dbReference type="OrthoDB" id="9803668at2"/>
<dbReference type="Proteomes" id="UP000031121">
    <property type="component" value="Chromosome"/>
</dbReference>
<organism evidence="3 4">
    <name type="scientific">Berryella intestinalis</name>
    <dbReference type="NCBI Taxonomy" id="1531429"/>
    <lineage>
        <taxon>Bacteria</taxon>
        <taxon>Bacillati</taxon>
        <taxon>Actinomycetota</taxon>
        <taxon>Coriobacteriia</taxon>
        <taxon>Eggerthellales</taxon>
        <taxon>Eggerthellaceae</taxon>
        <taxon>Berryella</taxon>
    </lineage>
</organism>
<dbReference type="Pfam" id="PF01368">
    <property type="entry name" value="DHH"/>
    <property type="match status" value="1"/>
</dbReference>
<accession>A0A0A8B3E3</accession>
<dbReference type="Gene3D" id="3.90.1640.10">
    <property type="entry name" value="inorganic pyrophosphatase (n-terminal core)"/>
    <property type="match status" value="1"/>
</dbReference>
<dbReference type="GO" id="GO:0003676">
    <property type="term" value="F:nucleic acid binding"/>
    <property type="evidence" value="ECO:0007669"/>
    <property type="project" value="InterPro"/>
</dbReference>
<proteinExistence type="predicted"/>
<dbReference type="InterPro" id="IPR001667">
    <property type="entry name" value="DDH_dom"/>
</dbReference>
<dbReference type="PANTHER" id="PTHR47618:SF1">
    <property type="entry name" value="BIFUNCTIONAL OLIGORIBONUCLEASE AND PAP PHOSPHATASE NRNA"/>
    <property type="match status" value="1"/>
</dbReference>
<feature type="domain" description="DHHA1" evidence="2">
    <location>
        <begin position="243"/>
        <end position="327"/>
    </location>
</feature>
<keyword evidence="4" id="KW-1185">Reference proteome</keyword>
<evidence type="ECO:0000259" key="1">
    <source>
        <dbReference type="Pfam" id="PF01368"/>
    </source>
</evidence>
<dbReference type="InterPro" id="IPR051319">
    <property type="entry name" value="Oligoribo/pAp-PDE_c-di-AMP_PDE"/>
</dbReference>
<feature type="domain" description="DDH" evidence="1">
    <location>
        <begin position="25"/>
        <end position="166"/>
    </location>
</feature>